<dbReference type="InterPro" id="IPR048147">
    <property type="entry name" value="CBO0543-like"/>
</dbReference>
<keyword evidence="1" id="KW-0812">Transmembrane</keyword>
<reference evidence="3" key="1">
    <citation type="journal article" date="2019" name="Int. J. Syst. Evol. Microbiol.">
        <title>The Global Catalogue of Microorganisms (GCM) 10K type strain sequencing project: providing services to taxonomists for standard genome sequencing and annotation.</title>
        <authorList>
            <consortium name="The Broad Institute Genomics Platform"/>
            <consortium name="The Broad Institute Genome Sequencing Center for Infectious Disease"/>
            <person name="Wu L."/>
            <person name="Ma J."/>
        </authorList>
    </citation>
    <scope>NUCLEOTIDE SEQUENCE [LARGE SCALE GENOMIC DNA]</scope>
    <source>
        <strain evidence="3">IBRC-M 10987</strain>
    </source>
</reference>
<feature type="transmembrane region" description="Helical" evidence="1">
    <location>
        <begin position="31"/>
        <end position="48"/>
    </location>
</feature>
<evidence type="ECO:0000313" key="3">
    <source>
        <dbReference type="Proteomes" id="UP001595715"/>
    </source>
</evidence>
<name>A0ABV8K230_9BACL</name>
<feature type="transmembrane region" description="Helical" evidence="1">
    <location>
        <begin position="122"/>
        <end position="142"/>
    </location>
</feature>
<evidence type="ECO:0000256" key="1">
    <source>
        <dbReference type="SAM" id="Phobius"/>
    </source>
</evidence>
<dbReference type="Proteomes" id="UP001595715">
    <property type="component" value="Unassembled WGS sequence"/>
</dbReference>
<keyword evidence="1" id="KW-0472">Membrane</keyword>
<keyword evidence="3" id="KW-1185">Reference proteome</keyword>
<sequence length="186" mass="21880">MQPTHEAVNQIRNEYKEVTLDHWYQDDFLSLHWWFLLAATILPWIIWWRWIRVPSRTLELLACVFAWSIIAMFGDVWGSYLLLWGYPDKLLPTVPPFLPADMSVIPLSFACVYQFASTWRAYLLGAFALSACFSYVIEPLFIRLGLFEIHRWRHAYSLLGFVLLAILVRYCMLRWRAVSSKGRGDA</sequence>
<comment type="caution">
    <text evidence="2">The sequence shown here is derived from an EMBL/GenBank/DDBJ whole genome shotgun (WGS) entry which is preliminary data.</text>
</comment>
<organism evidence="2 3">
    <name type="scientific">Paenibacillus xanthanilyticus</name>
    <dbReference type="NCBI Taxonomy" id="1783531"/>
    <lineage>
        <taxon>Bacteria</taxon>
        <taxon>Bacillati</taxon>
        <taxon>Bacillota</taxon>
        <taxon>Bacilli</taxon>
        <taxon>Bacillales</taxon>
        <taxon>Paenibacillaceae</taxon>
        <taxon>Paenibacillus</taxon>
    </lineage>
</organism>
<protein>
    <submittedName>
        <fullName evidence="2">CBO0543 family protein</fullName>
    </submittedName>
</protein>
<feature type="transmembrane region" description="Helical" evidence="1">
    <location>
        <begin position="97"/>
        <end position="115"/>
    </location>
</feature>
<keyword evidence="1" id="KW-1133">Transmembrane helix</keyword>
<feature type="transmembrane region" description="Helical" evidence="1">
    <location>
        <begin position="60"/>
        <end position="85"/>
    </location>
</feature>
<feature type="transmembrane region" description="Helical" evidence="1">
    <location>
        <begin position="154"/>
        <end position="173"/>
    </location>
</feature>
<accession>A0ABV8K230</accession>
<proteinExistence type="predicted"/>
<evidence type="ECO:0000313" key="2">
    <source>
        <dbReference type="EMBL" id="MFC4099608.1"/>
    </source>
</evidence>
<dbReference type="RefSeq" id="WP_377718299.1">
    <property type="nucleotide sequence ID" value="NZ_JBHSAM010000020.1"/>
</dbReference>
<dbReference type="EMBL" id="JBHSAM010000020">
    <property type="protein sequence ID" value="MFC4099608.1"/>
    <property type="molecule type" value="Genomic_DNA"/>
</dbReference>
<gene>
    <name evidence="2" type="ORF">ACFOZ8_08065</name>
</gene>
<dbReference type="NCBIfam" id="NF041644">
    <property type="entry name" value="CBO0543_fam"/>
    <property type="match status" value="1"/>
</dbReference>